<sequence>MVKRVFSRPLKSLQGCINFICKLTSYHRHAFIIHILASKLKRLTLRSK</sequence>
<proteinExistence type="predicted"/>
<evidence type="ECO:0000313" key="1">
    <source>
        <dbReference type="EMBL" id="ATF09332.1"/>
    </source>
</evidence>
<name>A0A291B8L6_9GAMM</name>
<dbReference type="EMBL" id="CP020660">
    <property type="protein sequence ID" value="ATF09332.1"/>
    <property type="molecule type" value="Genomic_DNA"/>
</dbReference>
<dbReference type="Proteomes" id="UP000218160">
    <property type="component" value="Chromosome 1"/>
</dbReference>
<organism evidence="1 2">
    <name type="scientific">Candidatus Enterovibrio altilux</name>
    <dbReference type="NCBI Taxonomy" id="1927128"/>
    <lineage>
        <taxon>Bacteria</taxon>
        <taxon>Pseudomonadati</taxon>
        <taxon>Pseudomonadota</taxon>
        <taxon>Gammaproteobacteria</taxon>
        <taxon>Vibrionales</taxon>
        <taxon>Vibrionaceae</taxon>
        <taxon>Enterovibrio</taxon>
    </lineage>
</organism>
<keyword evidence="2" id="KW-1185">Reference proteome</keyword>
<gene>
    <name evidence="1" type="ORF">BTN50_0824</name>
</gene>
<protein>
    <submittedName>
        <fullName evidence="1">Uncharacterized protein</fullName>
    </submittedName>
</protein>
<reference evidence="2" key="1">
    <citation type="submission" date="2017-04" db="EMBL/GenBank/DDBJ databases">
        <title>Genome evolution of the luminous symbionts of deep sea anglerfish.</title>
        <authorList>
            <person name="Hendry T.A."/>
        </authorList>
    </citation>
    <scope>NUCLEOTIDE SEQUENCE [LARGE SCALE GENOMIC DNA]</scope>
</reference>
<accession>A0A291B8L6</accession>
<dbReference type="KEGG" id="elux:BTN50_0824"/>
<dbReference type="AlphaFoldDB" id="A0A291B8L6"/>
<evidence type="ECO:0000313" key="2">
    <source>
        <dbReference type="Proteomes" id="UP000218160"/>
    </source>
</evidence>